<dbReference type="RefSeq" id="WP_191043048.1">
    <property type="nucleotide sequence ID" value="NZ_JACXAA010000022.1"/>
</dbReference>
<protein>
    <submittedName>
        <fullName evidence="3">YrzE family protein</fullName>
    </submittedName>
</protein>
<evidence type="ECO:0000313" key="3">
    <source>
        <dbReference type="EMBL" id="MBD2757424.1"/>
    </source>
</evidence>
<feature type="transmembrane region" description="Helical" evidence="2">
    <location>
        <begin position="25"/>
        <end position="51"/>
    </location>
</feature>
<evidence type="ECO:0000313" key="4">
    <source>
        <dbReference type="Proteomes" id="UP000653797"/>
    </source>
</evidence>
<keyword evidence="4" id="KW-1185">Reference proteome</keyword>
<feature type="region of interest" description="Disordered" evidence="1">
    <location>
        <begin position="203"/>
        <end position="222"/>
    </location>
</feature>
<keyword evidence="2" id="KW-1133">Transmembrane helix</keyword>
<evidence type="ECO:0000256" key="1">
    <source>
        <dbReference type="SAM" id="MobiDB-lite"/>
    </source>
</evidence>
<proteinExistence type="predicted"/>
<name>A0A927B8Q6_9BACT</name>
<feature type="compositionally biased region" description="Basic and acidic residues" evidence="1">
    <location>
        <begin position="330"/>
        <end position="348"/>
    </location>
</feature>
<reference evidence="3" key="1">
    <citation type="submission" date="2020-09" db="EMBL/GenBank/DDBJ databases">
        <authorList>
            <person name="Kim M.K."/>
        </authorList>
    </citation>
    <scope>NUCLEOTIDE SEQUENCE</scope>
    <source>
        <strain evidence="3">BT704</strain>
    </source>
</reference>
<accession>A0A927B8Q6</accession>
<feature type="transmembrane region" description="Helical" evidence="2">
    <location>
        <begin position="307"/>
        <end position="326"/>
    </location>
</feature>
<feature type="transmembrane region" description="Helical" evidence="2">
    <location>
        <begin position="101"/>
        <end position="120"/>
    </location>
</feature>
<dbReference type="Proteomes" id="UP000653797">
    <property type="component" value="Unassembled WGS sequence"/>
</dbReference>
<dbReference type="EMBL" id="JACXAA010000022">
    <property type="protein sequence ID" value="MBD2757424.1"/>
    <property type="molecule type" value="Genomic_DNA"/>
</dbReference>
<keyword evidence="2" id="KW-0812">Transmembrane</keyword>
<feature type="region of interest" description="Disordered" evidence="1">
    <location>
        <begin position="327"/>
        <end position="348"/>
    </location>
</feature>
<keyword evidence="2" id="KW-0472">Membrane</keyword>
<gene>
    <name evidence="3" type="ORF">IC230_31430</name>
</gene>
<sequence>MEHTINTYENRSGQGRMDFMSRISWSAIFAGVLVAIVTQMLLTLLGLGIGLGTIDPMEEQNPMAGLGVGSAIWYIISSLISLFLGGWVAGRLASAPRLFDGIIHGVLTWCLVTLLTIYFLTTTLGSLIGGAGRLVGGIVKTAGSAASAAGPGLGNMVQDQLKANGVDTDKMDLGDLKNEVSTLLRQTGNPNLNPNAIERQADRAGNQAETAAGRAASNPQESDDIAGSLFSRLFKQGQSTVNSVDQDDAVNVVMKRTGKSRAESEQTVDNWINTYKQAAAKFEQTKKEAEVKARQAGDAAASGASKAAIFGFIGLLIGVAASGYGAKMGTDSKDDHNTYDRPVREGVR</sequence>
<feature type="transmembrane region" description="Helical" evidence="2">
    <location>
        <begin position="71"/>
        <end position="89"/>
    </location>
</feature>
<organism evidence="3 4">
    <name type="scientific">Spirosoma validum</name>
    <dbReference type="NCBI Taxonomy" id="2771355"/>
    <lineage>
        <taxon>Bacteria</taxon>
        <taxon>Pseudomonadati</taxon>
        <taxon>Bacteroidota</taxon>
        <taxon>Cytophagia</taxon>
        <taxon>Cytophagales</taxon>
        <taxon>Cytophagaceae</taxon>
        <taxon>Spirosoma</taxon>
    </lineage>
</organism>
<evidence type="ECO:0000256" key="2">
    <source>
        <dbReference type="SAM" id="Phobius"/>
    </source>
</evidence>
<dbReference type="AlphaFoldDB" id="A0A927B8Q6"/>
<comment type="caution">
    <text evidence="3">The sequence shown here is derived from an EMBL/GenBank/DDBJ whole genome shotgun (WGS) entry which is preliminary data.</text>
</comment>